<dbReference type="Gene3D" id="2.60.40.10">
    <property type="entry name" value="Immunoglobulins"/>
    <property type="match status" value="1"/>
</dbReference>
<dbReference type="Gene3D" id="2.40.160.160">
    <property type="entry name" value="Inverse autotransporter, beta-domain"/>
    <property type="match status" value="1"/>
</dbReference>
<evidence type="ECO:0000313" key="3">
    <source>
        <dbReference type="EMBL" id="TKK13786.1"/>
    </source>
</evidence>
<dbReference type="EMBL" id="QGAL01000012">
    <property type="protein sequence ID" value="TKK13786.1"/>
    <property type="molecule type" value="Genomic_DNA"/>
</dbReference>
<dbReference type="InterPro" id="IPR013783">
    <property type="entry name" value="Ig-like_fold"/>
</dbReference>
<evidence type="ECO:0000259" key="2">
    <source>
        <dbReference type="Pfam" id="PF11924"/>
    </source>
</evidence>
<dbReference type="InterPro" id="IPR051715">
    <property type="entry name" value="Intimin-Invasin_domain"/>
</dbReference>
<dbReference type="GO" id="GO:0007155">
    <property type="term" value="P:cell adhesion"/>
    <property type="evidence" value="ECO:0007669"/>
    <property type="project" value="InterPro"/>
</dbReference>
<comment type="similarity">
    <text evidence="1">Belongs to the intimin/invasin family.</text>
</comment>
<dbReference type="PANTHER" id="PTHR39576:SF2">
    <property type="entry name" value="ATTACHING AND EFFACING PROTEIN HOMOLOG-RELATED"/>
    <property type="match status" value="1"/>
</dbReference>
<dbReference type="InterPro" id="IPR024519">
    <property type="entry name" value="IAT_beta"/>
</dbReference>
<organism evidence="3 4">
    <name type="scientific">Enterobacter cancerogenus</name>
    <dbReference type="NCBI Taxonomy" id="69218"/>
    <lineage>
        <taxon>Bacteria</taxon>
        <taxon>Pseudomonadati</taxon>
        <taxon>Pseudomonadota</taxon>
        <taxon>Gammaproteobacteria</taxon>
        <taxon>Enterobacterales</taxon>
        <taxon>Enterobacteriaceae</taxon>
        <taxon>Enterobacter</taxon>
        <taxon>Enterobacter cloacae complex</taxon>
    </lineage>
</organism>
<dbReference type="FunFam" id="2.40.160.160:FF:000001">
    <property type="entry name" value="Intimin-like inverse autotransporter SinH"/>
    <property type="match status" value="1"/>
</dbReference>
<gene>
    <name evidence="3" type="ORF">EcCFBP13530_22530</name>
</gene>
<name>A0AB38NYW2_9ENTR</name>
<reference evidence="3 4" key="1">
    <citation type="journal article" date="2019" name="Sci. Rep.">
        <title>Differences in resource use lead to coexistence of seed-transmitted microbial populations.</title>
        <authorList>
            <person name="Torres-Cortes G."/>
            <person name="Garcia B.J."/>
            <person name="Compant S."/>
            <person name="Rezki S."/>
            <person name="Jones P."/>
            <person name="Preveaux A."/>
            <person name="Briand M."/>
            <person name="Roulet A."/>
            <person name="Bouchez O."/>
            <person name="Jacobson D."/>
            <person name="Barret M."/>
        </authorList>
    </citation>
    <scope>NUCLEOTIDE SEQUENCE [LARGE SCALE GENOMIC DNA]</scope>
    <source>
        <strain evidence="3 4">CFBP13530</strain>
    </source>
</reference>
<dbReference type="RefSeq" id="WP_137273484.1">
    <property type="nucleotide sequence ID" value="NZ_QGAL01000012.1"/>
</dbReference>
<dbReference type="InterPro" id="IPR003535">
    <property type="entry name" value="Intimin/invasin_bac"/>
</dbReference>
<dbReference type="GO" id="GO:0009279">
    <property type="term" value="C:cell outer membrane"/>
    <property type="evidence" value="ECO:0007669"/>
    <property type="project" value="TreeGrafter"/>
</dbReference>
<dbReference type="PANTHER" id="PTHR39576">
    <property type="entry name" value="ATTACHING AND EFFACING PROTEIN HOMOLOG-RELATED-RELATED"/>
    <property type="match status" value="1"/>
</dbReference>
<dbReference type="InterPro" id="IPR011050">
    <property type="entry name" value="Pectin_lyase_fold/virulence"/>
</dbReference>
<dbReference type="SUPFAM" id="SSF51126">
    <property type="entry name" value="Pectin lyase-like"/>
    <property type="match status" value="1"/>
</dbReference>
<evidence type="ECO:0000313" key="4">
    <source>
        <dbReference type="Proteomes" id="UP000306327"/>
    </source>
</evidence>
<sequence>MESDYLNYGAIINMVVSCLPSLKRKHGLYIVLFMQPGLATGSEVNINEQTMNARESIYRALHEGQNSREETLARTRAGAGAKLAQVLGQDASAQRISAVGGSMASGLFSSAVQQSLSSFGTARVKLNLSSAHLEGSEFDFLLPLYENRSHLFFSQTGIRRIDDRTMANLGMGYRFWPSDTAMFGANMFYDYDVSRQHKRLGTGLEYARDFFRVSANGYYRLSDWKRSRDLTDYHERVANGFDIRTEAWLPRLPQLGGKITWARYYGDRVGIFGPDDLQKDPQVLTLGLNYTPVPLAGISLQKTVNTRGGGDEFSVGLNFSWQFGLPLKTQLDPDRVRFNRTLAGSRYDLVDRNNVIVLEYKKDRLFNVAPHHKVSGVESSQLALNLDISSRYAVTGIGWQGEAFFAAGGDITYVNGAYVMALPEWQTTGSNHYQLEGRAIDEKGNLSAPFRVEVDVLPMDVKISLAGDLKGEEGQTLAIGLNVRTTGAIGKVDWKAPEFLAAGGKFIQTRAAKADSLSLNYSAVLPPYKAGGENSYPIEVTVSDSEGNISNTASARIVIEPRSIVLTVPPEVAGNEGERIALPLTIDARTPVTRLDWEAPEFIARGGKVSVEKEKVWLELPAWSDVGSNQYAITLTAGDDQNHRSAPVTATVSVASATVNLVLDENMTGKSGEELVVTPQASAQSGIDRIEWLGEAFFSAGGKITQDGTNAWRFTLPLWKKEGTNRYSVRAVAWDKSGRSSTPVTLTLEVQPVNIAVSAPGTLTGTEQETVDATLNVVSEGTTVSDVQFSAEDFLAAGGKITGTLPDYHFVMPAWQATGSNHYSITVTGKDAHGNISEPTKIDIAVSQAPFVITADTAVTGFEGSTTEVTPEVQSLYGVANYKIDASAFKAAGGTIMEKEGSFKLTLPGFVVGGENRYPVTIRAVDKRGRVSLPLDLNIVVTTRLLDASGQCSVVGGGEGYANQIDKESVNYQEATDYTTLKALVDAGTPYIYIPGDVEIELPVTKNALFIKSGTTIFSDRGSDGSEGARLSIPYLSEQNNQFPIIVMDSNTRMSGIRYEGPYKGTLTKNTTIGIQTVEGSHNVEVDNMELWGWPWAAVSVKKSTNVRVHHSYIHDNIKSELGYGVVVQNGNATAEVACNLFNSNRHSIAGSGKAGEGYAAHHNLVLNGGGRGAYHQFDMHKYQSEGAGAFMEVTQNWFDYGRYGTSNRSSIGVRGQPSRGPITVTDNWFSQPWKNGTQYAVAGEYGTWVPTVESILATNKFSVKFNYLEKGNNQCVIDWLSYSQSINCSAVN</sequence>
<proteinExistence type="inferred from homology"/>
<dbReference type="Pfam" id="PF11924">
    <property type="entry name" value="IAT_beta"/>
    <property type="match status" value="1"/>
</dbReference>
<feature type="domain" description="Inverse autotransporter beta-domain" evidence="2">
    <location>
        <begin position="96"/>
        <end position="354"/>
    </location>
</feature>
<dbReference type="PRINTS" id="PR01369">
    <property type="entry name" value="INTIMIN"/>
</dbReference>
<dbReference type="InterPro" id="IPR038177">
    <property type="entry name" value="IAT_beta_sf"/>
</dbReference>
<comment type="caution">
    <text evidence="3">The sequence shown here is derived from an EMBL/GenBank/DDBJ whole genome shotgun (WGS) entry which is preliminary data.</text>
</comment>
<accession>A0AB38NYW2</accession>
<protein>
    <recommendedName>
        <fullName evidence="2">Inverse autotransporter beta-domain domain-containing protein</fullName>
    </recommendedName>
</protein>
<dbReference type="Proteomes" id="UP000306327">
    <property type="component" value="Unassembled WGS sequence"/>
</dbReference>
<evidence type="ECO:0000256" key="1">
    <source>
        <dbReference type="ARBA" id="ARBA00010116"/>
    </source>
</evidence>